<keyword evidence="5" id="KW-0998">Cell outer membrane</keyword>
<evidence type="ECO:0000256" key="2">
    <source>
        <dbReference type="ARBA" id="ARBA00005722"/>
    </source>
</evidence>
<evidence type="ECO:0000313" key="8">
    <source>
        <dbReference type="Proteomes" id="UP000177515"/>
    </source>
</evidence>
<evidence type="ECO:0000256" key="6">
    <source>
        <dbReference type="SAM" id="SignalP"/>
    </source>
</evidence>
<evidence type="ECO:0000256" key="5">
    <source>
        <dbReference type="ARBA" id="ARBA00023237"/>
    </source>
</evidence>
<evidence type="ECO:0000313" key="7">
    <source>
        <dbReference type="EMBL" id="AOZ10869.1"/>
    </source>
</evidence>
<proteinExistence type="inferred from homology"/>
<dbReference type="Pfam" id="PF06629">
    <property type="entry name" value="MipA"/>
    <property type="match status" value="1"/>
</dbReference>
<dbReference type="EMBL" id="CP017755">
    <property type="protein sequence ID" value="AOZ10869.1"/>
    <property type="molecule type" value="Genomic_DNA"/>
</dbReference>
<dbReference type="PANTHER" id="PTHR38776">
    <property type="entry name" value="MLTA-INTERACTING PROTEIN-RELATED"/>
    <property type="match status" value="1"/>
</dbReference>
<evidence type="ECO:0000256" key="4">
    <source>
        <dbReference type="ARBA" id="ARBA00023136"/>
    </source>
</evidence>
<comment type="subcellular location">
    <subcellularLocation>
        <location evidence="1">Cell outer membrane</location>
    </subcellularLocation>
</comment>
<gene>
    <name evidence="7" type="ORF">BKK80_27790</name>
</gene>
<keyword evidence="3 6" id="KW-0732">Signal</keyword>
<accession>A0ABN4TWB9</accession>
<evidence type="ECO:0000256" key="3">
    <source>
        <dbReference type="ARBA" id="ARBA00022729"/>
    </source>
</evidence>
<organism evidence="7 8">
    <name type="scientific">Cupriavidus malaysiensis</name>
    <dbReference type="NCBI Taxonomy" id="367825"/>
    <lineage>
        <taxon>Bacteria</taxon>
        <taxon>Pseudomonadati</taxon>
        <taxon>Pseudomonadota</taxon>
        <taxon>Betaproteobacteria</taxon>
        <taxon>Burkholderiales</taxon>
        <taxon>Burkholderiaceae</taxon>
        <taxon>Cupriavidus</taxon>
    </lineage>
</organism>
<keyword evidence="4" id="KW-0472">Membrane</keyword>
<comment type="similarity">
    <text evidence="2">Belongs to the MipA/OmpV family.</text>
</comment>
<reference evidence="7 8" key="1">
    <citation type="submission" date="2016-10" db="EMBL/GenBank/DDBJ databases">
        <title>Complete genome sequences of three Cupriavidus strains isolated from various Malaysian environments.</title>
        <authorList>
            <person name="Abdullah A.A.-A."/>
            <person name="Shafie N.A.H."/>
            <person name="Lau N.S."/>
        </authorList>
    </citation>
    <scope>NUCLEOTIDE SEQUENCE [LARGE SCALE GENOMIC DNA]</scope>
    <source>
        <strain evidence="7 8">USMAA1020</strain>
    </source>
</reference>
<feature type="chain" id="PRO_5046254898" evidence="6">
    <location>
        <begin position="16"/>
        <end position="272"/>
    </location>
</feature>
<keyword evidence="8" id="KW-1185">Reference proteome</keyword>
<dbReference type="InterPro" id="IPR010583">
    <property type="entry name" value="MipA"/>
</dbReference>
<evidence type="ECO:0000256" key="1">
    <source>
        <dbReference type="ARBA" id="ARBA00004442"/>
    </source>
</evidence>
<protein>
    <submittedName>
        <fullName evidence="7">Structural protein MipA</fullName>
    </submittedName>
</protein>
<sequence>MLWPLGLLAACAAHAQTPSPLAEWQYSAGVPLEKMFEPETAQWGIRLGAGAIMRPMYDGASRYHMLAGPSIDIRYRDLLFLSTGEGLGINLVSTPHWRAGIALSYDLGRRSEDDPGHLHGLPNLNPAPEAKLFAEYVVSKSFPLVLRVNARRTLAPDDGWTADIGAYLPLPGSSETFYWFAGPTVTLADSRYMARRFGIDAAQAASSGYAPYSPGGGIKSAGFGVSTVYYLNKHWFATADVALSRLLGAAANSPLAANPLGLAIDASLNYEF</sequence>
<name>A0ABN4TWB9_9BURK</name>
<dbReference type="Proteomes" id="UP000177515">
    <property type="component" value="Chromosome 2"/>
</dbReference>
<feature type="signal peptide" evidence="6">
    <location>
        <begin position="1"/>
        <end position="15"/>
    </location>
</feature>
<dbReference type="PANTHER" id="PTHR38776:SF1">
    <property type="entry name" value="MLTA-INTERACTING PROTEIN-RELATED"/>
    <property type="match status" value="1"/>
</dbReference>